<keyword evidence="2" id="KW-1185">Reference proteome</keyword>
<accession>A0A6A6T153</accession>
<proteinExistence type="predicted"/>
<sequence>MGLFSKNKAKVPVANDPLVTYHIAQNLAGKLNVTATASNAYSYSITLSMKKAWRDTIEVAIHRSINSTYQQHADVVGHCLIQTVQGKFLKCTFDAYGEDITLERSGGGLNMAKANYELVVPGLGRFKWTHDHESLTGGDKRLKLVDEDSGTILARFGGAQQGVGEFGVLEVYDAKVAGDQDWCGLCILTAVCVFAREERSREKKQKANGLVSAVGNWGGLLTMGVPVGSS</sequence>
<name>A0A6A6T153_9PLEO</name>
<dbReference type="OrthoDB" id="3764226at2759"/>
<evidence type="ECO:0000313" key="2">
    <source>
        <dbReference type="Proteomes" id="UP000799324"/>
    </source>
</evidence>
<dbReference type="AlphaFoldDB" id="A0A6A6T153"/>
<dbReference type="Proteomes" id="UP000799324">
    <property type="component" value="Unassembled WGS sequence"/>
</dbReference>
<gene>
    <name evidence="1" type="ORF">K491DRAFT_694552</name>
</gene>
<protein>
    <submittedName>
        <fullName evidence="1">Uncharacterized protein</fullName>
    </submittedName>
</protein>
<dbReference type="EMBL" id="MU004378">
    <property type="protein sequence ID" value="KAF2653606.1"/>
    <property type="molecule type" value="Genomic_DNA"/>
</dbReference>
<organism evidence="1 2">
    <name type="scientific">Lophiostoma macrostomum CBS 122681</name>
    <dbReference type="NCBI Taxonomy" id="1314788"/>
    <lineage>
        <taxon>Eukaryota</taxon>
        <taxon>Fungi</taxon>
        <taxon>Dikarya</taxon>
        <taxon>Ascomycota</taxon>
        <taxon>Pezizomycotina</taxon>
        <taxon>Dothideomycetes</taxon>
        <taxon>Pleosporomycetidae</taxon>
        <taxon>Pleosporales</taxon>
        <taxon>Lophiostomataceae</taxon>
        <taxon>Lophiostoma</taxon>
    </lineage>
</organism>
<reference evidence="1" key="1">
    <citation type="journal article" date="2020" name="Stud. Mycol.">
        <title>101 Dothideomycetes genomes: a test case for predicting lifestyles and emergence of pathogens.</title>
        <authorList>
            <person name="Haridas S."/>
            <person name="Albert R."/>
            <person name="Binder M."/>
            <person name="Bloem J."/>
            <person name="Labutti K."/>
            <person name="Salamov A."/>
            <person name="Andreopoulos B."/>
            <person name="Baker S."/>
            <person name="Barry K."/>
            <person name="Bills G."/>
            <person name="Bluhm B."/>
            <person name="Cannon C."/>
            <person name="Castanera R."/>
            <person name="Culley D."/>
            <person name="Daum C."/>
            <person name="Ezra D."/>
            <person name="Gonzalez J."/>
            <person name="Henrissat B."/>
            <person name="Kuo A."/>
            <person name="Liang C."/>
            <person name="Lipzen A."/>
            <person name="Lutzoni F."/>
            <person name="Magnuson J."/>
            <person name="Mondo S."/>
            <person name="Nolan M."/>
            <person name="Ohm R."/>
            <person name="Pangilinan J."/>
            <person name="Park H.-J."/>
            <person name="Ramirez L."/>
            <person name="Alfaro M."/>
            <person name="Sun H."/>
            <person name="Tritt A."/>
            <person name="Yoshinaga Y."/>
            <person name="Zwiers L.-H."/>
            <person name="Turgeon B."/>
            <person name="Goodwin S."/>
            <person name="Spatafora J."/>
            <person name="Crous P."/>
            <person name="Grigoriev I."/>
        </authorList>
    </citation>
    <scope>NUCLEOTIDE SEQUENCE</scope>
    <source>
        <strain evidence="1">CBS 122681</strain>
    </source>
</reference>
<evidence type="ECO:0000313" key="1">
    <source>
        <dbReference type="EMBL" id="KAF2653606.1"/>
    </source>
</evidence>